<dbReference type="InterPro" id="IPR000572">
    <property type="entry name" value="OxRdtase_Mopterin-bd_dom"/>
</dbReference>
<dbReference type="PROSITE" id="PS51318">
    <property type="entry name" value="TAT"/>
    <property type="match status" value="1"/>
</dbReference>
<keyword evidence="3" id="KW-0479">Metal-binding</keyword>
<evidence type="ECO:0000259" key="6">
    <source>
        <dbReference type="Pfam" id="PF00174"/>
    </source>
</evidence>
<evidence type="ECO:0000256" key="5">
    <source>
        <dbReference type="SAM" id="MobiDB-lite"/>
    </source>
</evidence>
<dbReference type="Pfam" id="PF00174">
    <property type="entry name" value="Oxidored_molyb"/>
    <property type="match status" value="1"/>
</dbReference>
<keyword evidence="4" id="KW-0560">Oxidoreductase</keyword>
<dbReference type="GO" id="GO:0006790">
    <property type="term" value="P:sulfur compound metabolic process"/>
    <property type="evidence" value="ECO:0007669"/>
    <property type="project" value="TreeGrafter"/>
</dbReference>
<evidence type="ECO:0000256" key="4">
    <source>
        <dbReference type="ARBA" id="ARBA00023002"/>
    </source>
</evidence>
<dbReference type="SUPFAM" id="SSF81296">
    <property type="entry name" value="E set domains"/>
    <property type="match status" value="1"/>
</dbReference>
<dbReference type="GO" id="GO:0008482">
    <property type="term" value="F:sulfite oxidase activity"/>
    <property type="evidence" value="ECO:0007669"/>
    <property type="project" value="TreeGrafter"/>
</dbReference>
<dbReference type="PANTHER" id="PTHR19372:SF7">
    <property type="entry name" value="SULFITE OXIDASE, MITOCHONDRIAL"/>
    <property type="match status" value="1"/>
</dbReference>
<dbReference type="InterPro" id="IPR036374">
    <property type="entry name" value="OxRdtase_Mopterin-bd_sf"/>
</dbReference>
<name>A0A511RHB3_9DEIN</name>
<dbReference type="CDD" id="cd02110">
    <property type="entry name" value="SO_family_Moco_dimer"/>
    <property type="match status" value="1"/>
</dbReference>
<dbReference type="InterPro" id="IPR005066">
    <property type="entry name" value="MoCF_OxRdtse_dimer"/>
</dbReference>
<evidence type="ECO:0000256" key="3">
    <source>
        <dbReference type="ARBA" id="ARBA00022723"/>
    </source>
</evidence>
<gene>
    <name evidence="8" type="ORF">ODE01S_04620</name>
</gene>
<feature type="domain" description="Oxidoreductase molybdopterin-binding" evidence="6">
    <location>
        <begin position="101"/>
        <end position="278"/>
    </location>
</feature>
<organism evidence="8 9">
    <name type="scientific">Oceanithermus desulfurans NBRC 100063</name>
    <dbReference type="NCBI Taxonomy" id="1227550"/>
    <lineage>
        <taxon>Bacteria</taxon>
        <taxon>Thermotogati</taxon>
        <taxon>Deinococcota</taxon>
        <taxon>Deinococci</taxon>
        <taxon>Thermales</taxon>
        <taxon>Thermaceae</taxon>
        <taxon>Oceanithermus</taxon>
    </lineage>
</organism>
<comment type="caution">
    <text evidence="8">The sequence shown here is derived from an EMBL/GenBank/DDBJ whole genome shotgun (WGS) entry which is preliminary data.</text>
</comment>
<dbReference type="PRINTS" id="PR00407">
    <property type="entry name" value="EUMOPTERIN"/>
</dbReference>
<dbReference type="GO" id="GO:0030151">
    <property type="term" value="F:molybdenum ion binding"/>
    <property type="evidence" value="ECO:0007669"/>
    <property type="project" value="InterPro"/>
</dbReference>
<evidence type="ECO:0000259" key="7">
    <source>
        <dbReference type="Pfam" id="PF03404"/>
    </source>
</evidence>
<proteinExistence type="predicted"/>
<evidence type="ECO:0000313" key="8">
    <source>
        <dbReference type="EMBL" id="GEM89028.1"/>
    </source>
</evidence>
<dbReference type="InterPro" id="IPR014756">
    <property type="entry name" value="Ig_E-set"/>
</dbReference>
<dbReference type="EMBL" id="BJXN01000002">
    <property type="protein sequence ID" value="GEM89028.1"/>
    <property type="molecule type" value="Genomic_DNA"/>
</dbReference>
<feature type="region of interest" description="Disordered" evidence="5">
    <location>
        <begin position="194"/>
        <end position="214"/>
    </location>
</feature>
<dbReference type="RefSeq" id="WP_147145406.1">
    <property type="nucleotide sequence ID" value="NZ_BJXN01000002.1"/>
</dbReference>
<dbReference type="PANTHER" id="PTHR19372">
    <property type="entry name" value="SULFITE REDUCTASE"/>
    <property type="match status" value="1"/>
</dbReference>
<dbReference type="GO" id="GO:0020037">
    <property type="term" value="F:heme binding"/>
    <property type="evidence" value="ECO:0007669"/>
    <property type="project" value="TreeGrafter"/>
</dbReference>
<dbReference type="Proteomes" id="UP000321827">
    <property type="component" value="Unassembled WGS sequence"/>
</dbReference>
<reference evidence="8 9" key="1">
    <citation type="submission" date="2019-07" db="EMBL/GenBank/DDBJ databases">
        <title>Whole genome shotgun sequence of Oceanithermus desulfurans NBRC 100063.</title>
        <authorList>
            <person name="Hosoyama A."/>
            <person name="Uohara A."/>
            <person name="Ohji S."/>
            <person name="Ichikawa N."/>
        </authorList>
    </citation>
    <scope>NUCLEOTIDE SEQUENCE [LARGE SCALE GENOMIC DNA]</scope>
    <source>
        <strain evidence="8 9">NBRC 100063</strain>
    </source>
</reference>
<dbReference type="SUPFAM" id="SSF56524">
    <property type="entry name" value="Oxidoreductase molybdopterin-binding domain"/>
    <property type="match status" value="1"/>
</dbReference>
<evidence type="ECO:0000313" key="9">
    <source>
        <dbReference type="Proteomes" id="UP000321827"/>
    </source>
</evidence>
<comment type="cofactor">
    <cofactor evidence="1">
        <name>Mo-molybdopterin</name>
        <dbReference type="ChEBI" id="CHEBI:71302"/>
    </cofactor>
</comment>
<sequence>MKEQQANGITRRDLFKRAGAASAALGFFPVVTRFARAQAAPKANEVVIGKDPRLIVHNSKTGVMETPLDILREYEVTPKQFLYIRNNQVLEGGKTNEPIPLEGWPVEIVGMVLRPAHFDASVLKDLPQHEVKMVLQCSGNGRSFFAKYGAKAKGTQWGHGGMGQTVWKGPKLVDVLAHFKVEPHEAAQFLTVNGRDLPPKTGGRPDFEHSLPWSNDPETDWIGRDVMENAILAIEMNGEPIPAVHGGPVRLIVPGYYGTMNVKWVGQIRFEARESYNYNQVFRYRVPLYPVEPGQYDKKKQGFENSRPNWHQKVKAVVFAPLDGEQVKAGTVKFWGVAWNDGVQPIEQVLVSKDQGKTWVSAKITAPDSPYAWYKWEIYLPMSAGEHEVWVRAIDRWGRAQPLDGVVDWNPSGYEWNGADKIKVKVS</sequence>
<dbReference type="Gene3D" id="2.60.40.650">
    <property type="match status" value="1"/>
</dbReference>
<feature type="domain" description="Moybdenum cofactor oxidoreductase dimerisation" evidence="7">
    <location>
        <begin position="311"/>
        <end position="417"/>
    </location>
</feature>
<evidence type="ECO:0000256" key="1">
    <source>
        <dbReference type="ARBA" id="ARBA00001924"/>
    </source>
</evidence>
<accession>A0A511RHB3</accession>
<dbReference type="InterPro" id="IPR008335">
    <property type="entry name" value="Mopterin_OxRdtase_euk"/>
</dbReference>
<dbReference type="Gene3D" id="3.90.420.10">
    <property type="entry name" value="Oxidoreductase, molybdopterin-binding domain"/>
    <property type="match status" value="1"/>
</dbReference>
<dbReference type="OrthoDB" id="9778777at2"/>
<dbReference type="Pfam" id="PF03404">
    <property type="entry name" value="Mo-co_dimer"/>
    <property type="match status" value="1"/>
</dbReference>
<keyword evidence="2" id="KW-0500">Molybdenum</keyword>
<dbReference type="AlphaFoldDB" id="A0A511RHB3"/>
<protein>
    <submittedName>
        <fullName evidence="8">Sulfite oxidase</fullName>
    </submittedName>
</protein>
<dbReference type="GO" id="GO:0043546">
    <property type="term" value="F:molybdopterin cofactor binding"/>
    <property type="evidence" value="ECO:0007669"/>
    <property type="project" value="TreeGrafter"/>
</dbReference>
<evidence type="ECO:0000256" key="2">
    <source>
        <dbReference type="ARBA" id="ARBA00022505"/>
    </source>
</evidence>
<dbReference type="InterPro" id="IPR006311">
    <property type="entry name" value="TAT_signal"/>
</dbReference>